<proteinExistence type="inferred from homology"/>
<keyword evidence="4" id="KW-0645">Protease</keyword>
<dbReference type="PRINTS" id="PR00922">
    <property type="entry name" value="DADACBPTASE3"/>
</dbReference>
<comment type="caution">
    <text evidence="4">The sequence shown here is derived from an EMBL/GenBank/DDBJ whole genome shotgun (WGS) entry which is preliminary data.</text>
</comment>
<keyword evidence="3" id="KW-0732">Signal</keyword>
<feature type="signal peptide" evidence="3">
    <location>
        <begin position="1"/>
        <end position="29"/>
    </location>
</feature>
<dbReference type="GO" id="GO:0009002">
    <property type="term" value="F:serine-type D-Ala-D-Ala carboxypeptidase activity"/>
    <property type="evidence" value="ECO:0007669"/>
    <property type="project" value="UniProtKB-EC"/>
</dbReference>
<dbReference type="PANTHER" id="PTHR30023">
    <property type="entry name" value="D-ALANYL-D-ALANINE CARBOXYPEPTIDASE"/>
    <property type="match status" value="1"/>
</dbReference>
<dbReference type="RefSeq" id="WP_136531722.1">
    <property type="nucleotide sequence ID" value="NZ_STGX01000019.1"/>
</dbReference>
<dbReference type="Proteomes" id="UP000305792">
    <property type="component" value="Unassembled WGS sequence"/>
</dbReference>
<dbReference type="PANTHER" id="PTHR30023:SF0">
    <property type="entry name" value="PENICILLIN-SENSITIVE CARBOXYPEPTIDASE A"/>
    <property type="match status" value="1"/>
</dbReference>
<comment type="similarity">
    <text evidence="1">Belongs to the peptidase S13 family.</text>
</comment>
<reference evidence="4 5" key="1">
    <citation type="journal article" date="2018" name="Int. J. Syst. Evol. Microbiol.">
        <title>Glycomyces paridis sp. nov., isolated from the medicinal plant Paris polyphylla.</title>
        <authorList>
            <person name="Fang X.M."/>
            <person name="Bai J.L."/>
            <person name="Su J."/>
            <person name="Zhao L.L."/>
            <person name="Liu H.Y."/>
            <person name="Ma B.P."/>
            <person name="Zhang Y.Q."/>
            <person name="Yu L.Y."/>
        </authorList>
    </citation>
    <scope>NUCLEOTIDE SEQUENCE [LARGE SCALE GENOMIC DNA]</scope>
    <source>
        <strain evidence="4 5">CPCC 204357</strain>
    </source>
</reference>
<dbReference type="NCBIfam" id="TIGR00666">
    <property type="entry name" value="PBP4"/>
    <property type="match status" value="1"/>
</dbReference>
<dbReference type="EMBL" id="STGX01000019">
    <property type="protein sequence ID" value="THV24371.1"/>
    <property type="molecule type" value="Genomic_DNA"/>
</dbReference>
<dbReference type="InterPro" id="IPR012338">
    <property type="entry name" value="Beta-lactam/transpept-like"/>
</dbReference>
<evidence type="ECO:0000256" key="3">
    <source>
        <dbReference type="SAM" id="SignalP"/>
    </source>
</evidence>
<dbReference type="GO" id="GO:0000270">
    <property type="term" value="P:peptidoglycan metabolic process"/>
    <property type="evidence" value="ECO:0007669"/>
    <property type="project" value="TreeGrafter"/>
</dbReference>
<evidence type="ECO:0000313" key="5">
    <source>
        <dbReference type="Proteomes" id="UP000305792"/>
    </source>
</evidence>
<dbReference type="InterPro" id="IPR000667">
    <property type="entry name" value="Peptidase_S13"/>
</dbReference>
<evidence type="ECO:0000313" key="4">
    <source>
        <dbReference type="EMBL" id="THV24371.1"/>
    </source>
</evidence>
<keyword evidence="2 4" id="KW-0378">Hydrolase</keyword>
<accession>A0A4S8P4L7</accession>
<organism evidence="4 5">
    <name type="scientific">Glycomyces paridis</name>
    <dbReference type="NCBI Taxonomy" id="2126555"/>
    <lineage>
        <taxon>Bacteria</taxon>
        <taxon>Bacillati</taxon>
        <taxon>Actinomycetota</taxon>
        <taxon>Actinomycetes</taxon>
        <taxon>Glycomycetales</taxon>
        <taxon>Glycomycetaceae</taxon>
        <taxon>Glycomyces</taxon>
    </lineage>
</organism>
<dbReference type="GO" id="GO:0006508">
    <property type="term" value="P:proteolysis"/>
    <property type="evidence" value="ECO:0007669"/>
    <property type="project" value="InterPro"/>
</dbReference>
<evidence type="ECO:0000256" key="2">
    <source>
        <dbReference type="ARBA" id="ARBA00022801"/>
    </source>
</evidence>
<feature type="chain" id="PRO_5020389242" evidence="3">
    <location>
        <begin position="30"/>
        <end position="521"/>
    </location>
</feature>
<gene>
    <name evidence="4" type="primary">dacB</name>
    <name evidence="4" type="ORF">E9998_21345</name>
</gene>
<dbReference type="OrthoDB" id="9802627at2"/>
<dbReference type="AlphaFoldDB" id="A0A4S8P4L7"/>
<dbReference type="Pfam" id="PF02113">
    <property type="entry name" value="Peptidase_S13"/>
    <property type="match status" value="1"/>
</dbReference>
<dbReference type="SUPFAM" id="SSF56601">
    <property type="entry name" value="beta-lactamase/transpeptidase-like"/>
    <property type="match status" value="1"/>
</dbReference>
<dbReference type="Gene3D" id="3.50.80.20">
    <property type="entry name" value="D-Ala-D-Ala carboxypeptidase C, peptidase S13"/>
    <property type="match status" value="1"/>
</dbReference>
<sequence>MRKHTLMASAAAVTAAGAIVFAGTVVAQAEETGDAALTAAIDAILTSPRLTDSQAGVVVADANTGEVLYDRGGDKRAIPASNDKLATTAAALELLGEDFTYTTEVLGDRPVDGVVDGDLYLRGAGDPTLLEADLDRFAAELADLGVSRVEGDLVADDTAFDAVRSGTEWGWSDLQYTYAAEVSALTVASGDDHNAGSVRFFVKPGAAAGDPAVVTTSPATDYVEVVNTATTGTATSVTVDRDPHDNIVRISGTVAAGSEGTYATRAVIEPTQLAADVFADSLADEGITVAGGLRFGEATPQGPETLALHESAPLSELTAEVLKPSNASMAEALFKTLGFHATGKGTFATGKAAVYEGIEPYGVDSGPVRIADGSGISRHNLLTAGTLTDLLVGAKDAPWFQTWYDALPIACEDGTLAGRMCGTDAEANVRAKTGSMTSVSALSGYVTDADGRELVFSVVFNDFLYSTVKDVEDQIAVAVAAHSEDATTAELSALAADVEETLPEEDPDGHLECTWVEPAVC</sequence>
<keyword evidence="4" id="KW-0121">Carboxypeptidase</keyword>
<protein>
    <submittedName>
        <fullName evidence="4">D-alanyl-D-alanine carboxypeptidase/D-alanyl-D-alanine-endopeptidase</fullName>
        <ecNumber evidence="4">3.4.16.4</ecNumber>
    </submittedName>
</protein>
<evidence type="ECO:0000256" key="1">
    <source>
        <dbReference type="ARBA" id="ARBA00006096"/>
    </source>
</evidence>
<name>A0A4S8P4L7_9ACTN</name>
<dbReference type="EC" id="3.4.16.4" evidence="4"/>
<dbReference type="Gene3D" id="3.40.710.10">
    <property type="entry name" value="DD-peptidase/beta-lactamase superfamily"/>
    <property type="match status" value="2"/>
</dbReference>
<keyword evidence="5" id="KW-1185">Reference proteome</keyword>